<name>A0A0P6WWG0_9CHLR</name>
<dbReference type="EMBL" id="LGHJ01000017">
    <property type="protein sequence ID" value="KPL74614.1"/>
    <property type="molecule type" value="Genomic_DNA"/>
</dbReference>
<gene>
    <name evidence="2" type="ORF">AC812_12555</name>
</gene>
<organism evidence="2 3">
    <name type="scientific">Bellilinea caldifistulae</name>
    <dbReference type="NCBI Taxonomy" id="360411"/>
    <lineage>
        <taxon>Bacteria</taxon>
        <taxon>Bacillati</taxon>
        <taxon>Chloroflexota</taxon>
        <taxon>Anaerolineae</taxon>
        <taxon>Anaerolineales</taxon>
        <taxon>Anaerolineaceae</taxon>
        <taxon>Bellilinea</taxon>
    </lineage>
</organism>
<dbReference type="STRING" id="360411.AC812_12555"/>
<evidence type="ECO:0000313" key="3">
    <source>
        <dbReference type="Proteomes" id="UP000050514"/>
    </source>
</evidence>
<comment type="caution">
    <text evidence="2">The sequence shown here is derived from an EMBL/GenBank/DDBJ whole genome shotgun (WGS) entry which is preliminary data.</text>
</comment>
<reference evidence="2 3" key="1">
    <citation type="submission" date="2015-07" db="EMBL/GenBank/DDBJ databases">
        <title>Draft genome of Bellilinea caldifistulae DSM 17877.</title>
        <authorList>
            <person name="Hemp J."/>
            <person name="Ward L.M."/>
            <person name="Pace L.A."/>
            <person name="Fischer W.W."/>
        </authorList>
    </citation>
    <scope>NUCLEOTIDE SEQUENCE [LARGE SCALE GENOMIC DNA]</scope>
    <source>
        <strain evidence="2 3">GOMI-1</strain>
    </source>
</reference>
<evidence type="ECO:0000256" key="1">
    <source>
        <dbReference type="SAM" id="SignalP"/>
    </source>
</evidence>
<dbReference type="RefSeq" id="WP_061918989.1">
    <property type="nucleotide sequence ID" value="NZ_DF967971.1"/>
</dbReference>
<keyword evidence="3" id="KW-1185">Reference proteome</keyword>
<feature type="chain" id="PRO_5006132677" evidence="1">
    <location>
        <begin position="22"/>
        <end position="430"/>
    </location>
</feature>
<protein>
    <submittedName>
        <fullName evidence="2">Uncharacterized protein</fullName>
    </submittedName>
</protein>
<proteinExistence type="predicted"/>
<accession>A0A0P6WWG0</accession>
<feature type="signal peptide" evidence="1">
    <location>
        <begin position="1"/>
        <end position="21"/>
    </location>
</feature>
<keyword evidence="1" id="KW-0732">Signal</keyword>
<evidence type="ECO:0000313" key="2">
    <source>
        <dbReference type="EMBL" id="KPL74614.1"/>
    </source>
</evidence>
<dbReference type="OrthoDB" id="149761at2"/>
<sequence length="430" mass="46413">MKRIFLIIVVMTLLIPSAVYAQGTDPWSEVFQPDGNLNPDLIDLGVTTDHPDWMSIELPFGQSIDLDANYHRYQTPSGNIVVLPSASTLFFMAMNSQESGLTGSYGSLGNGYGSLISFLGLVAGDNLDWSKVQAEHPEYTSPDQFWGAVLNGQQDVWTYFSGWGFITTLLQMTWNDGALRSLYLLYLNGSQNCAAIPGGCSGIVTPPPPPRECPDPTVSIQQPVLVIQKTAPNNPLVVGQDTENRRGADIQVRVTVPPVIFTWYEPIYEERDVCRSASSGETANCNTGAGSAMNDGVSDTEMVFKECRTHVEHLPDAVASLQATAALDGASQDWITGRLGQTHYEAFVHQANFTLIPGIGSWTGGCDGGGTCTATGQALRVPFADPGTFNLRMDVVTTGTRFRGVPITQPRRVGIDGTMQVYVALPALVP</sequence>
<dbReference type="Proteomes" id="UP000050514">
    <property type="component" value="Unassembled WGS sequence"/>
</dbReference>
<dbReference type="AlphaFoldDB" id="A0A0P6WWG0"/>